<dbReference type="SUPFAM" id="SSF55979">
    <property type="entry name" value="DNA clamp"/>
    <property type="match status" value="1"/>
</dbReference>
<evidence type="ECO:0000259" key="1">
    <source>
        <dbReference type="Pfam" id="PF00712"/>
    </source>
</evidence>
<dbReference type="InterPro" id="IPR046938">
    <property type="entry name" value="DNA_clamp_sf"/>
</dbReference>
<organism evidence="2">
    <name type="scientific">uncultured Caudovirales phage</name>
    <dbReference type="NCBI Taxonomy" id="2100421"/>
    <lineage>
        <taxon>Viruses</taxon>
        <taxon>Duplodnaviria</taxon>
        <taxon>Heunggongvirae</taxon>
        <taxon>Uroviricota</taxon>
        <taxon>Caudoviricetes</taxon>
        <taxon>Peduoviridae</taxon>
        <taxon>Maltschvirus</taxon>
        <taxon>Maltschvirus maltsch</taxon>
    </lineage>
</organism>
<sequence>MIVRVQKQVIFKSLQTVVNTMKKGPVLKTILLSTANNELIIRSANRSNDTKSEISSIGIEVRIPVTVVVEGTCIIQGVRFLDIIKKAPKKDVDILLQCDEMSTRITLYGPNMWSGQYCLPHLE</sequence>
<dbReference type="GO" id="GO:0009360">
    <property type="term" value="C:DNA polymerase III complex"/>
    <property type="evidence" value="ECO:0007669"/>
    <property type="project" value="InterPro"/>
</dbReference>
<proteinExistence type="predicted"/>
<dbReference type="Gene3D" id="3.10.150.10">
    <property type="entry name" value="DNA Polymerase III, subunit A, domain 2"/>
    <property type="match status" value="1"/>
</dbReference>
<dbReference type="GO" id="GO:0003677">
    <property type="term" value="F:DNA binding"/>
    <property type="evidence" value="ECO:0007669"/>
    <property type="project" value="InterPro"/>
</dbReference>
<dbReference type="GO" id="GO:0008408">
    <property type="term" value="F:3'-5' exonuclease activity"/>
    <property type="evidence" value="ECO:0007669"/>
    <property type="project" value="InterPro"/>
</dbReference>
<accession>A0A6J5L0N7</accession>
<dbReference type="GO" id="GO:0003887">
    <property type="term" value="F:DNA-directed DNA polymerase activity"/>
    <property type="evidence" value="ECO:0007669"/>
    <property type="project" value="InterPro"/>
</dbReference>
<dbReference type="InterPro" id="IPR022634">
    <property type="entry name" value="DNA_polIII_beta_N"/>
</dbReference>
<feature type="domain" description="DNA polymerase III beta sliding clamp N-terminal" evidence="1">
    <location>
        <begin position="2"/>
        <end position="101"/>
    </location>
</feature>
<reference evidence="2" key="1">
    <citation type="submission" date="2020-04" db="EMBL/GenBank/DDBJ databases">
        <authorList>
            <person name="Chiriac C."/>
            <person name="Salcher M."/>
            <person name="Ghai R."/>
            <person name="Kavagutti S V."/>
        </authorList>
    </citation>
    <scope>NUCLEOTIDE SEQUENCE</scope>
</reference>
<dbReference type="EMBL" id="LR796199">
    <property type="protein sequence ID" value="CAB4126837.1"/>
    <property type="molecule type" value="Genomic_DNA"/>
</dbReference>
<evidence type="ECO:0000313" key="2">
    <source>
        <dbReference type="EMBL" id="CAB4126837.1"/>
    </source>
</evidence>
<protein>
    <submittedName>
        <fullName evidence="2">DNA polymerase III, beta chain, N-terminal</fullName>
    </submittedName>
</protein>
<name>A0A6J5L0N7_9CAUD</name>
<dbReference type="GO" id="GO:0006260">
    <property type="term" value="P:DNA replication"/>
    <property type="evidence" value="ECO:0007669"/>
    <property type="project" value="InterPro"/>
</dbReference>
<gene>
    <name evidence="2" type="ORF">UFOVP81_30</name>
</gene>
<dbReference type="Pfam" id="PF00712">
    <property type="entry name" value="DNA_pol3_beta"/>
    <property type="match status" value="1"/>
</dbReference>